<gene>
    <name evidence="7" type="ORF">Q4Q39_00885</name>
</gene>
<organism evidence="7 8">
    <name type="scientific">Flavivirga amylovorans</name>
    <dbReference type="NCBI Taxonomy" id="870486"/>
    <lineage>
        <taxon>Bacteria</taxon>
        <taxon>Pseudomonadati</taxon>
        <taxon>Bacteroidota</taxon>
        <taxon>Flavobacteriia</taxon>
        <taxon>Flavobacteriales</taxon>
        <taxon>Flavobacteriaceae</taxon>
        <taxon>Flavivirga</taxon>
    </lineage>
</organism>
<evidence type="ECO:0000259" key="6">
    <source>
        <dbReference type="Pfam" id="PF06271"/>
    </source>
</evidence>
<keyword evidence="4 5" id="KW-0472">Membrane</keyword>
<dbReference type="Pfam" id="PF06271">
    <property type="entry name" value="RDD"/>
    <property type="match status" value="1"/>
</dbReference>
<protein>
    <submittedName>
        <fullName evidence="7">RDD family protein</fullName>
    </submittedName>
</protein>
<feature type="transmembrane region" description="Helical" evidence="5">
    <location>
        <begin position="12"/>
        <end position="30"/>
    </location>
</feature>
<evidence type="ECO:0000256" key="1">
    <source>
        <dbReference type="ARBA" id="ARBA00004141"/>
    </source>
</evidence>
<comment type="subcellular location">
    <subcellularLocation>
        <location evidence="1">Membrane</location>
        <topology evidence="1">Multi-pass membrane protein</topology>
    </subcellularLocation>
</comment>
<feature type="domain" description="RDD" evidence="6">
    <location>
        <begin position="5"/>
        <end position="123"/>
    </location>
</feature>
<evidence type="ECO:0000313" key="8">
    <source>
        <dbReference type="Proteomes" id="UP001176891"/>
    </source>
</evidence>
<dbReference type="EMBL" id="JAUOEM010000001">
    <property type="protein sequence ID" value="MDO5985944.1"/>
    <property type="molecule type" value="Genomic_DNA"/>
</dbReference>
<reference evidence="7" key="1">
    <citation type="submission" date="2023-07" db="EMBL/GenBank/DDBJ databases">
        <title>Two novel species in the genus Flavivirga.</title>
        <authorList>
            <person name="Kwon K."/>
        </authorList>
    </citation>
    <scope>NUCLEOTIDE SEQUENCE</scope>
    <source>
        <strain evidence="7">KACC 14157</strain>
    </source>
</reference>
<evidence type="ECO:0000256" key="4">
    <source>
        <dbReference type="ARBA" id="ARBA00023136"/>
    </source>
</evidence>
<dbReference type="Proteomes" id="UP001176891">
    <property type="component" value="Unassembled WGS sequence"/>
</dbReference>
<keyword evidence="8" id="KW-1185">Reference proteome</keyword>
<proteinExistence type="predicted"/>
<dbReference type="RefSeq" id="WP_303280488.1">
    <property type="nucleotide sequence ID" value="NZ_BAABCZ010000016.1"/>
</dbReference>
<feature type="transmembrane region" description="Helical" evidence="5">
    <location>
        <begin position="91"/>
        <end position="109"/>
    </location>
</feature>
<dbReference type="InterPro" id="IPR010432">
    <property type="entry name" value="RDD"/>
</dbReference>
<evidence type="ECO:0000256" key="3">
    <source>
        <dbReference type="ARBA" id="ARBA00022989"/>
    </source>
</evidence>
<comment type="caution">
    <text evidence="7">The sequence shown here is derived from an EMBL/GenBank/DDBJ whole genome shotgun (WGS) entry which is preliminary data.</text>
</comment>
<feature type="transmembrane region" description="Helical" evidence="5">
    <location>
        <begin position="42"/>
        <end position="71"/>
    </location>
</feature>
<name>A0ABT8WX32_9FLAO</name>
<evidence type="ECO:0000256" key="2">
    <source>
        <dbReference type="ARBA" id="ARBA00022692"/>
    </source>
</evidence>
<accession>A0ABT8WX32</accession>
<keyword evidence="2 5" id="KW-0812">Transmembrane</keyword>
<evidence type="ECO:0000313" key="7">
    <source>
        <dbReference type="EMBL" id="MDO5985944.1"/>
    </source>
</evidence>
<sequence length="133" mass="15095">MEDKYAKIFSRVKAATIDGIVIIVLMYSVTEVLNLFDEVPNYIRISVFACLFLIYEPILISFYGATVGHFFSDIMVKREGNEQRNVHFSKAIIRFICKFLLGWISLLTVSGNEKGKAIHDHVSGSVVLKYKAI</sequence>
<evidence type="ECO:0000256" key="5">
    <source>
        <dbReference type="SAM" id="Phobius"/>
    </source>
</evidence>
<keyword evidence="3 5" id="KW-1133">Transmembrane helix</keyword>